<dbReference type="EMBL" id="QRDY01000009">
    <property type="protein sequence ID" value="RED58033.1"/>
    <property type="molecule type" value="Genomic_DNA"/>
</dbReference>
<dbReference type="Gene3D" id="1.10.760.20">
    <property type="entry name" value="Protein of unknown function DUF3243"/>
    <property type="match status" value="1"/>
</dbReference>
<reference evidence="1 2" key="1">
    <citation type="submission" date="2018-07" db="EMBL/GenBank/DDBJ databases">
        <title>Genomic Encyclopedia of Type Strains, Phase III (KMG-III): the genomes of soil and plant-associated and newly described type strains.</title>
        <authorList>
            <person name="Whitman W."/>
        </authorList>
    </citation>
    <scope>NUCLEOTIDE SEQUENCE [LARGE SCALE GENOMIC DNA]</scope>
    <source>
        <strain evidence="1 2">CECT 8236</strain>
    </source>
</reference>
<dbReference type="InterPro" id="IPR021637">
    <property type="entry name" value="DUF3243"/>
</dbReference>
<organism evidence="1 2">
    <name type="scientific">Cohnella lupini</name>
    <dbReference type="NCBI Taxonomy" id="1294267"/>
    <lineage>
        <taxon>Bacteria</taxon>
        <taxon>Bacillati</taxon>
        <taxon>Bacillota</taxon>
        <taxon>Bacilli</taxon>
        <taxon>Bacillales</taxon>
        <taxon>Paenibacillaceae</taxon>
        <taxon>Cohnella</taxon>
    </lineage>
</organism>
<evidence type="ECO:0000313" key="2">
    <source>
        <dbReference type="Proteomes" id="UP000256869"/>
    </source>
</evidence>
<name>A0A3D9I8F1_9BACL</name>
<accession>A0A3D9I8F1</accession>
<dbReference type="OrthoDB" id="2418090at2"/>
<dbReference type="AlphaFoldDB" id="A0A3D9I8F1"/>
<dbReference type="InterPro" id="IPR038292">
    <property type="entry name" value="YmfJ/YflH_sf"/>
</dbReference>
<proteinExistence type="predicted"/>
<gene>
    <name evidence="1" type="ORF">DFP95_10969</name>
</gene>
<keyword evidence="2" id="KW-1185">Reference proteome</keyword>
<dbReference type="RefSeq" id="WP_115993700.1">
    <property type="nucleotide sequence ID" value="NZ_QRDY01000009.1"/>
</dbReference>
<comment type="caution">
    <text evidence="1">The sequence shown here is derived from an EMBL/GenBank/DDBJ whole genome shotgun (WGS) entry which is preliminary data.</text>
</comment>
<sequence length="116" mass="13349">MSEYNHVVDKDGDIDPSKVDRAISNIDAGERDRILRDFDEFKGYLGKRIKMAESIGLGEEQMAVIAQKVADYLASHEDARNSEEKLLQELWKVGTEEERHKLAHMLVRLAQTNRKH</sequence>
<protein>
    <submittedName>
        <fullName evidence="1">Uncharacterized protein DUF3243</fullName>
    </submittedName>
</protein>
<evidence type="ECO:0000313" key="1">
    <source>
        <dbReference type="EMBL" id="RED58033.1"/>
    </source>
</evidence>
<dbReference type="Pfam" id="PF11588">
    <property type="entry name" value="DUF3243"/>
    <property type="match status" value="1"/>
</dbReference>
<dbReference type="Proteomes" id="UP000256869">
    <property type="component" value="Unassembled WGS sequence"/>
</dbReference>